<dbReference type="PROSITE" id="PS50011">
    <property type="entry name" value="PROTEIN_KINASE_DOM"/>
    <property type="match status" value="1"/>
</dbReference>
<dbReference type="SUPFAM" id="SSF56112">
    <property type="entry name" value="Protein kinase-like (PK-like)"/>
    <property type="match status" value="1"/>
</dbReference>
<dbReference type="GO" id="GO:0005524">
    <property type="term" value="F:ATP binding"/>
    <property type="evidence" value="ECO:0007669"/>
    <property type="project" value="InterPro"/>
</dbReference>
<dbReference type="Pfam" id="PF00069">
    <property type="entry name" value="Pkinase"/>
    <property type="match status" value="1"/>
</dbReference>
<dbReference type="InterPro" id="IPR011009">
    <property type="entry name" value="Kinase-like_dom_sf"/>
</dbReference>
<evidence type="ECO:0000313" key="4">
    <source>
        <dbReference type="Proteomes" id="UP000317178"/>
    </source>
</evidence>
<feature type="compositionally biased region" description="Polar residues" evidence="1">
    <location>
        <begin position="416"/>
        <end position="432"/>
    </location>
</feature>
<feature type="domain" description="Protein kinase" evidence="2">
    <location>
        <begin position="76"/>
        <end position="336"/>
    </location>
</feature>
<keyword evidence="3" id="KW-0808">Transferase</keyword>
<dbReference type="InterPro" id="IPR000719">
    <property type="entry name" value="Prot_kinase_dom"/>
</dbReference>
<dbReference type="Proteomes" id="UP000317178">
    <property type="component" value="Chromosome"/>
</dbReference>
<proteinExistence type="predicted"/>
<keyword evidence="3" id="KW-0418">Kinase</keyword>
<dbReference type="EMBL" id="CP036281">
    <property type="protein sequence ID" value="QDU81370.1"/>
    <property type="molecule type" value="Genomic_DNA"/>
</dbReference>
<organism evidence="3 4">
    <name type="scientific">Polystyrenella longa</name>
    <dbReference type="NCBI Taxonomy" id="2528007"/>
    <lineage>
        <taxon>Bacteria</taxon>
        <taxon>Pseudomonadati</taxon>
        <taxon>Planctomycetota</taxon>
        <taxon>Planctomycetia</taxon>
        <taxon>Planctomycetales</taxon>
        <taxon>Planctomycetaceae</taxon>
        <taxon>Polystyrenella</taxon>
    </lineage>
</organism>
<dbReference type="KEGG" id="plon:Pla110_31110"/>
<dbReference type="RefSeq" id="WP_144996659.1">
    <property type="nucleotide sequence ID" value="NZ_CP036281.1"/>
</dbReference>
<protein>
    <submittedName>
        <fullName evidence="3">Serine/threonine-protein kinase PrkC</fullName>
        <ecNumber evidence="3">2.7.11.1</ecNumber>
    </submittedName>
</protein>
<dbReference type="GO" id="GO:0005737">
    <property type="term" value="C:cytoplasm"/>
    <property type="evidence" value="ECO:0007669"/>
    <property type="project" value="TreeGrafter"/>
</dbReference>
<dbReference type="PANTHER" id="PTHR24361">
    <property type="entry name" value="MITOGEN-ACTIVATED KINASE KINASE KINASE"/>
    <property type="match status" value="1"/>
</dbReference>
<dbReference type="EC" id="2.7.11.1" evidence="3"/>
<dbReference type="SMART" id="SM00220">
    <property type="entry name" value="S_TKc"/>
    <property type="match status" value="1"/>
</dbReference>
<feature type="region of interest" description="Disordered" evidence="1">
    <location>
        <begin position="413"/>
        <end position="439"/>
    </location>
</feature>
<evidence type="ECO:0000256" key="1">
    <source>
        <dbReference type="SAM" id="MobiDB-lite"/>
    </source>
</evidence>
<evidence type="ECO:0000259" key="2">
    <source>
        <dbReference type="PROSITE" id="PS50011"/>
    </source>
</evidence>
<sequence>MIDPPSQKLMQTLTDLQLCTAADIRRARSRVKRLARDLPAFDSIWLDALVQTGTLTPFQGRSLEKTNGPSLKVGSWLLLDELSYGTRTRTFKAINTDEKSFKEHAFKTITLPQEFLPQIQGRVETTVSDFAPIQHRGLALPRQVFSPSEDQLVVLSSYVPGHHLGELLTRRGRFPAAVVLEIARQLVDSLALLEKHQMQHGDLRLSNVRLNEQGEVVLINVGIAPAISPELVLRDQIAPDQYDGIAPELIGTGNACSIQSDIYALGCLLWQLLGGRPPHPTGDPLAKLAAHQTKSIPDVRLWAPDTPAPLAEIIQHMTRSTIEERPHSFIQLQQLLGPVRQQSRRAVRCFLKQFRSFVPTGEPWKQKSSRLFWVSAVLLIAVCGAASVVLTENGTMPKVWQELAQRLDGLEIEPTSPASESRTSTADNSNTGPAGLKEPRLLPEIEATPLTIPLESEVKQASASGFPAKERLSEFENQQSQLLELPPADENGRLYLTSNGPFRAPDMRGVGSLTIVGASKSRPVIVVEDNPAFFSAVKLTLVNVHFRRKQSSQTNSAPLNELVRVQADELMMSDCSFSEGIPESLPPVSAIAWRSGTPDSYSVAKISAENCAFSSRRSAFKLLSPLGEMQLVNCFKRGMGPLVYTSQTEELHLKLTKSTFRGMYSLVMLHRAETVDSRQPVGLELDQTLIELSGPAPALFGLAGVAPSGNDGAELYVSGYESFLNEDFSFALWKSPSAENEDRIYEAGPDQWDGVMAIPLQFTGQTDGGATNSVVLDESFQGVPRLTEELPGMNAEAIPTLD</sequence>
<dbReference type="AlphaFoldDB" id="A0A518CQ63"/>
<reference evidence="3 4" key="1">
    <citation type="submission" date="2019-02" db="EMBL/GenBank/DDBJ databases">
        <title>Deep-cultivation of Planctomycetes and their phenomic and genomic characterization uncovers novel biology.</title>
        <authorList>
            <person name="Wiegand S."/>
            <person name="Jogler M."/>
            <person name="Boedeker C."/>
            <person name="Pinto D."/>
            <person name="Vollmers J."/>
            <person name="Rivas-Marin E."/>
            <person name="Kohn T."/>
            <person name="Peeters S.H."/>
            <person name="Heuer A."/>
            <person name="Rast P."/>
            <person name="Oberbeckmann S."/>
            <person name="Bunk B."/>
            <person name="Jeske O."/>
            <person name="Meyerdierks A."/>
            <person name="Storesund J.E."/>
            <person name="Kallscheuer N."/>
            <person name="Luecker S."/>
            <person name="Lage O.M."/>
            <person name="Pohl T."/>
            <person name="Merkel B.J."/>
            <person name="Hornburger P."/>
            <person name="Mueller R.-W."/>
            <person name="Bruemmer F."/>
            <person name="Labrenz M."/>
            <person name="Spormann A.M."/>
            <person name="Op den Camp H."/>
            <person name="Overmann J."/>
            <person name="Amann R."/>
            <person name="Jetten M.S.M."/>
            <person name="Mascher T."/>
            <person name="Medema M.H."/>
            <person name="Devos D.P."/>
            <person name="Kaster A.-K."/>
            <person name="Ovreas L."/>
            <person name="Rohde M."/>
            <person name="Galperin M.Y."/>
            <person name="Jogler C."/>
        </authorList>
    </citation>
    <scope>NUCLEOTIDE SEQUENCE [LARGE SCALE GENOMIC DNA]</scope>
    <source>
        <strain evidence="3 4">Pla110</strain>
    </source>
</reference>
<dbReference type="InterPro" id="IPR053235">
    <property type="entry name" value="Ser_Thr_kinase"/>
</dbReference>
<dbReference type="OrthoDB" id="207474at2"/>
<evidence type="ECO:0000313" key="3">
    <source>
        <dbReference type="EMBL" id="QDU81370.1"/>
    </source>
</evidence>
<dbReference type="GO" id="GO:0004674">
    <property type="term" value="F:protein serine/threonine kinase activity"/>
    <property type="evidence" value="ECO:0007669"/>
    <property type="project" value="UniProtKB-EC"/>
</dbReference>
<gene>
    <name evidence="3" type="primary">prkC_13</name>
    <name evidence="3" type="ORF">Pla110_31110</name>
</gene>
<name>A0A518CQ63_9PLAN</name>
<keyword evidence="4" id="KW-1185">Reference proteome</keyword>
<dbReference type="Gene3D" id="1.10.510.10">
    <property type="entry name" value="Transferase(Phosphotransferase) domain 1"/>
    <property type="match status" value="1"/>
</dbReference>
<accession>A0A518CQ63</accession>